<dbReference type="EMBL" id="MFBA01000045">
    <property type="protein sequence ID" value="OGD84924.1"/>
    <property type="molecule type" value="Genomic_DNA"/>
</dbReference>
<dbReference type="PROSITE" id="PS50280">
    <property type="entry name" value="SET"/>
    <property type="match status" value="1"/>
</dbReference>
<dbReference type="Proteomes" id="UP000177069">
    <property type="component" value="Unassembled WGS sequence"/>
</dbReference>
<name>A0A1F5FZE9_9BACT</name>
<comment type="caution">
    <text evidence="2">The sequence shown here is derived from an EMBL/GenBank/DDBJ whole genome shotgun (WGS) entry which is preliminary data.</text>
</comment>
<organism evidence="2 3">
    <name type="scientific">Candidatus Curtissbacteria bacterium RIFCSPHIGHO2_01_FULL_41_13</name>
    <dbReference type="NCBI Taxonomy" id="1797745"/>
    <lineage>
        <taxon>Bacteria</taxon>
        <taxon>Candidatus Curtissiibacteriota</taxon>
    </lineage>
</organism>
<evidence type="ECO:0000313" key="3">
    <source>
        <dbReference type="Proteomes" id="UP000177069"/>
    </source>
</evidence>
<protein>
    <recommendedName>
        <fullName evidence="1">SET domain-containing protein</fullName>
    </recommendedName>
</protein>
<dbReference type="AlphaFoldDB" id="A0A1F5FZE9"/>
<dbReference type="Gene3D" id="2.170.270.10">
    <property type="entry name" value="SET domain"/>
    <property type="match status" value="1"/>
</dbReference>
<accession>A0A1F5FZE9</accession>
<proteinExistence type="predicted"/>
<dbReference type="Pfam" id="PF00856">
    <property type="entry name" value="SET"/>
    <property type="match status" value="1"/>
</dbReference>
<evidence type="ECO:0000313" key="2">
    <source>
        <dbReference type="EMBL" id="OGD84924.1"/>
    </source>
</evidence>
<evidence type="ECO:0000259" key="1">
    <source>
        <dbReference type="PROSITE" id="PS50280"/>
    </source>
</evidence>
<sequence length="335" mass="38631">MREPGVSTLAISERLKETHPELNLFPKAVDYLTRFDHQETDGVTCWRSDSVERRSGSKIEGIGLFALKDIAPGEIIAIKPGHVVGNQTIKENAQIIRGSHQQIGKNQFLTGLTPEEVDKNLVGYNHSCDPNAKIAVFKHVPLAFLVTKKPIREREEITTDYSVSQSSNTQRIFVCNCASPNCREIIQPGYDWMDEDFQQRHWQDFPFFIREEIEDMRQMSESELKAKKRLLYTLMSADVISVLADEIERRQKELDRIVQEYPGNKQLARMVLRNLSRGDIRKFKDLLFKNALIFIKLCPLANIEGMGIDRNNPKTIKQHLPELIAFAKKIDWYFN</sequence>
<feature type="domain" description="SET" evidence="1">
    <location>
        <begin position="49"/>
        <end position="162"/>
    </location>
</feature>
<dbReference type="InterPro" id="IPR046341">
    <property type="entry name" value="SET_dom_sf"/>
</dbReference>
<reference evidence="2 3" key="1">
    <citation type="journal article" date="2016" name="Nat. Commun.">
        <title>Thousands of microbial genomes shed light on interconnected biogeochemical processes in an aquifer system.</title>
        <authorList>
            <person name="Anantharaman K."/>
            <person name="Brown C.T."/>
            <person name="Hug L.A."/>
            <person name="Sharon I."/>
            <person name="Castelle C.J."/>
            <person name="Probst A.J."/>
            <person name="Thomas B.C."/>
            <person name="Singh A."/>
            <person name="Wilkins M.J."/>
            <person name="Karaoz U."/>
            <person name="Brodie E.L."/>
            <person name="Williams K.H."/>
            <person name="Hubbard S.S."/>
            <person name="Banfield J.F."/>
        </authorList>
    </citation>
    <scope>NUCLEOTIDE SEQUENCE [LARGE SCALE GENOMIC DNA]</scope>
</reference>
<gene>
    <name evidence="2" type="ORF">A2696_00455</name>
</gene>
<dbReference type="SUPFAM" id="SSF82199">
    <property type="entry name" value="SET domain"/>
    <property type="match status" value="1"/>
</dbReference>
<dbReference type="SMART" id="SM00317">
    <property type="entry name" value="SET"/>
    <property type="match status" value="1"/>
</dbReference>
<dbReference type="InterPro" id="IPR001214">
    <property type="entry name" value="SET_dom"/>
</dbReference>